<evidence type="ECO:0000313" key="2">
    <source>
        <dbReference type="EMBL" id="JAS77700.1"/>
    </source>
</evidence>
<reference evidence="2" key="1">
    <citation type="submission" date="2015-11" db="EMBL/GenBank/DDBJ databases">
        <title>De novo transcriptome assembly of four potential Pierce s Disease insect vectors from Arizona vineyards.</title>
        <authorList>
            <person name="Tassone E.E."/>
        </authorList>
    </citation>
    <scope>NUCLEOTIDE SEQUENCE</scope>
</reference>
<keyword evidence="1" id="KW-0812">Transmembrane</keyword>
<protein>
    <submittedName>
        <fullName evidence="2">Uncharacterized protein</fullName>
    </submittedName>
</protein>
<gene>
    <name evidence="2" type="ORF">g.2657</name>
</gene>
<evidence type="ECO:0000256" key="1">
    <source>
        <dbReference type="SAM" id="Phobius"/>
    </source>
</evidence>
<feature type="transmembrane region" description="Helical" evidence="1">
    <location>
        <begin position="12"/>
        <end position="32"/>
    </location>
</feature>
<dbReference type="AlphaFoldDB" id="A0A1B6HSR5"/>
<organism evidence="2">
    <name type="scientific">Homalodisca liturata</name>
    <dbReference type="NCBI Taxonomy" id="320908"/>
    <lineage>
        <taxon>Eukaryota</taxon>
        <taxon>Metazoa</taxon>
        <taxon>Ecdysozoa</taxon>
        <taxon>Arthropoda</taxon>
        <taxon>Hexapoda</taxon>
        <taxon>Insecta</taxon>
        <taxon>Pterygota</taxon>
        <taxon>Neoptera</taxon>
        <taxon>Paraneoptera</taxon>
        <taxon>Hemiptera</taxon>
        <taxon>Auchenorrhyncha</taxon>
        <taxon>Membracoidea</taxon>
        <taxon>Cicadellidae</taxon>
        <taxon>Cicadellinae</taxon>
        <taxon>Proconiini</taxon>
        <taxon>Homalodisca</taxon>
    </lineage>
</organism>
<keyword evidence="1" id="KW-1133">Transmembrane helix</keyword>
<accession>A0A1B6HSR5</accession>
<proteinExistence type="predicted"/>
<keyword evidence="1" id="KW-0472">Membrane</keyword>
<name>A0A1B6HSR5_9HEMI</name>
<sequence>MTISAIVFTRVAMRGCGVFAILMCTWFISVRIQCFTIDHAMKLSERLNVMLRYPKYEYLPKLRKSLNIYTGVLSYITLKLQQTQGPIDIAVKEFYQLGPPMFMKVPIENKQVAFQKIYKWTDSDLELILDELKDAKKVWLEFSRQIKSKIECSKLHIANEK</sequence>
<dbReference type="EMBL" id="GECU01030006">
    <property type="protein sequence ID" value="JAS77700.1"/>
    <property type="molecule type" value="Transcribed_RNA"/>
</dbReference>